<dbReference type="GO" id="GO:0051259">
    <property type="term" value="P:protein complex oligomerization"/>
    <property type="evidence" value="ECO:0007669"/>
    <property type="project" value="InterPro"/>
</dbReference>
<evidence type="ECO:0000259" key="1">
    <source>
        <dbReference type="Pfam" id="PF02863"/>
    </source>
</evidence>
<evidence type="ECO:0000313" key="3">
    <source>
        <dbReference type="Proteomes" id="UP000280726"/>
    </source>
</evidence>
<dbReference type="GO" id="GO:0034618">
    <property type="term" value="F:arginine binding"/>
    <property type="evidence" value="ECO:0007669"/>
    <property type="project" value="InterPro"/>
</dbReference>
<reference evidence="2 3" key="1">
    <citation type="submission" date="2018-11" db="EMBL/GenBank/DDBJ databases">
        <title>Sequencing the genomes of 1000 actinobacteria strains.</title>
        <authorList>
            <person name="Klenk H.-P."/>
        </authorList>
    </citation>
    <scope>NUCLEOTIDE SEQUENCE [LARGE SCALE GENOMIC DNA]</scope>
    <source>
        <strain evidence="2 3">DSM 14418</strain>
    </source>
</reference>
<proteinExistence type="predicted"/>
<dbReference type="AlphaFoldDB" id="A0A3N5A140"/>
<sequence length="109" mass="10986">MSAVAQQLWPVPELSEGRCGAAGSPTLRVLEGLVRDVTQAEDLVLVTTVPGGGALAAAAIDRAQIAPIVGTVAGEAAVVARTRSPLSAQVVARYLRSVARGAATEGRLG</sequence>
<protein>
    <submittedName>
        <fullName evidence="2">Arginine repressor-like DNA binding protein</fullName>
    </submittedName>
</protein>
<evidence type="ECO:0000313" key="2">
    <source>
        <dbReference type="EMBL" id="RPF27065.1"/>
    </source>
</evidence>
<keyword evidence="3" id="KW-1185">Reference proteome</keyword>
<accession>A0A3N5A140</accession>
<comment type="caution">
    <text evidence="2">The sequence shown here is derived from an EMBL/GenBank/DDBJ whole genome shotgun (WGS) entry which is preliminary data.</text>
</comment>
<dbReference type="SUPFAM" id="SSF55252">
    <property type="entry name" value="C-terminal domain of arginine repressor"/>
    <property type="match status" value="1"/>
</dbReference>
<dbReference type="EMBL" id="RKRA01000001">
    <property type="protein sequence ID" value="RPF27065.1"/>
    <property type="molecule type" value="Genomic_DNA"/>
</dbReference>
<dbReference type="Proteomes" id="UP000280726">
    <property type="component" value="Unassembled WGS sequence"/>
</dbReference>
<organism evidence="2 3">
    <name type="scientific">Georgenia muralis</name>
    <dbReference type="NCBI Taxonomy" id="154117"/>
    <lineage>
        <taxon>Bacteria</taxon>
        <taxon>Bacillati</taxon>
        <taxon>Actinomycetota</taxon>
        <taxon>Actinomycetes</taxon>
        <taxon>Micrococcales</taxon>
        <taxon>Bogoriellaceae</taxon>
        <taxon>Georgenia</taxon>
    </lineage>
</organism>
<dbReference type="InterPro" id="IPR020899">
    <property type="entry name" value="Arg_repress_C"/>
</dbReference>
<dbReference type="InterPro" id="IPR036251">
    <property type="entry name" value="Arg_repress_C_sf"/>
</dbReference>
<name>A0A3N5A140_9MICO</name>
<gene>
    <name evidence="2" type="ORF">EDD32_1526</name>
</gene>
<dbReference type="Pfam" id="PF02863">
    <property type="entry name" value="Arg_repressor_C"/>
    <property type="match status" value="1"/>
</dbReference>
<feature type="domain" description="Arginine repressor C-terminal" evidence="1">
    <location>
        <begin position="31"/>
        <end position="96"/>
    </location>
</feature>
<dbReference type="Gene3D" id="3.30.1360.40">
    <property type="match status" value="1"/>
</dbReference>
<dbReference type="RefSeq" id="WP_123916342.1">
    <property type="nucleotide sequence ID" value="NZ_RKRA01000001.1"/>
</dbReference>